<dbReference type="GO" id="GO:0016226">
    <property type="term" value="P:iron-sulfur cluster assembly"/>
    <property type="evidence" value="ECO:0007669"/>
    <property type="project" value="TreeGrafter"/>
</dbReference>
<accession>A0A835Q1E4</accession>
<dbReference type="InterPro" id="IPR002634">
    <property type="entry name" value="BolA"/>
</dbReference>
<comment type="subcellular location">
    <subcellularLocation>
        <location evidence="1">Plastid</location>
        <location evidence="1">Chloroplast</location>
    </subcellularLocation>
</comment>
<evidence type="ECO:0000256" key="2">
    <source>
        <dbReference type="ARBA" id="ARBA00022528"/>
    </source>
</evidence>
<dbReference type="AlphaFoldDB" id="A0A835Q1E4"/>
<comment type="caution">
    <text evidence="7">The sequence shown here is derived from an EMBL/GenBank/DDBJ whole genome shotgun (WGS) entry which is preliminary data.</text>
</comment>
<dbReference type="InterPro" id="IPR036065">
    <property type="entry name" value="BolA-like_sf"/>
</dbReference>
<evidence type="ECO:0000256" key="5">
    <source>
        <dbReference type="SAM" id="MobiDB-lite"/>
    </source>
</evidence>
<evidence type="ECO:0000256" key="3">
    <source>
        <dbReference type="ARBA" id="ARBA00022640"/>
    </source>
</evidence>
<evidence type="ECO:0000256" key="4">
    <source>
        <dbReference type="ARBA" id="ARBA00022946"/>
    </source>
</evidence>
<dbReference type="Gene3D" id="3.30.300.90">
    <property type="entry name" value="BolA-like"/>
    <property type="match status" value="1"/>
</dbReference>
<reference evidence="7 8" key="1">
    <citation type="journal article" date="2020" name="Nat. Food">
        <title>A phased Vanilla planifolia genome enables genetic improvement of flavour and production.</title>
        <authorList>
            <person name="Hasing T."/>
            <person name="Tang H."/>
            <person name="Brym M."/>
            <person name="Khazi F."/>
            <person name="Huang T."/>
            <person name="Chambers A.H."/>
        </authorList>
    </citation>
    <scope>NUCLEOTIDE SEQUENCE [LARGE SCALE GENOMIC DNA]</scope>
    <source>
        <tissue evidence="7">Leaf</tissue>
    </source>
</reference>
<dbReference type="SUPFAM" id="SSF82657">
    <property type="entry name" value="BolA-like"/>
    <property type="match status" value="1"/>
</dbReference>
<keyword evidence="2" id="KW-0150">Chloroplast</keyword>
<dbReference type="GO" id="GO:0009507">
    <property type="term" value="C:chloroplast"/>
    <property type="evidence" value="ECO:0007669"/>
    <property type="project" value="UniProtKB-SubCell"/>
</dbReference>
<dbReference type="Gene3D" id="3.90.1010.10">
    <property type="match status" value="1"/>
</dbReference>
<dbReference type="EMBL" id="JADCNL010000010">
    <property type="protein sequence ID" value="KAG0464435.1"/>
    <property type="molecule type" value="Genomic_DNA"/>
</dbReference>
<proteinExistence type="predicted"/>
<evidence type="ECO:0000313" key="7">
    <source>
        <dbReference type="EMBL" id="KAG0464435.1"/>
    </source>
</evidence>
<evidence type="ECO:0000313" key="8">
    <source>
        <dbReference type="Proteomes" id="UP000636800"/>
    </source>
</evidence>
<evidence type="ECO:0000259" key="6">
    <source>
        <dbReference type="Pfam" id="PF02657"/>
    </source>
</evidence>
<dbReference type="Pfam" id="PF01722">
    <property type="entry name" value="BolA"/>
    <property type="match status" value="1"/>
</dbReference>
<feature type="domain" description="Fe-S metabolism associated" evidence="6">
    <location>
        <begin position="60"/>
        <end position="180"/>
    </location>
</feature>
<dbReference type="SUPFAM" id="SSF82649">
    <property type="entry name" value="SufE/NifU"/>
    <property type="match status" value="1"/>
</dbReference>
<gene>
    <name evidence="7" type="ORF">HPP92_020504</name>
</gene>
<dbReference type="FunFam" id="3.30.300.90:FF:000004">
    <property type="entry name" value="SufE-like protein, chloroplastic"/>
    <property type="match status" value="1"/>
</dbReference>
<keyword evidence="8" id="KW-1185">Reference proteome</keyword>
<evidence type="ECO:0000256" key="1">
    <source>
        <dbReference type="ARBA" id="ARBA00004229"/>
    </source>
</evidence>
<organism evidence="7 8">
    <name type="scientific">Vanilla planifolia</name>
    <name type="common">Vanilla</name>
    <dbReference type="NCBI Taxonomy" id="51239"/>
    <lineage>
        <taxon>Eukaryota</taxon>
        <taxon>Viridiplantae</taxon>
        <taxon>Streptophyta</taxon>
        <taxon>Embryophyta</taxon>
        <taxon>Tracheophyta</taxon>
        <taxon>Spermatophyta</taxon>
        <taxon>Magnoliopsida</taxon>
        <taxon>Liliopsida</taxon>
        <taxon>Asparagales</taxon>
        <taxon>Orchidaceae</taxon>
        <taxon>Vanilloideae</taxon>
        <taxon>Vanilleae</taxon>
        <taxon>Vanilla</taxon>
    </lineage>
</organism>
<protein>
    <recommendedName>
        <fullName evidence="6">Fe-S metabolism associated domain-containing protein</fullName>
    </recommendedName>
</protein>
<dbReference type="Pfam" id="PF02657">
    <property type="entry name" value="SufE"/>
    <property type="match status" value="1"/>
</dbReference>
<sequence>MVCFPISFQRLAGTPPASSESMFRAGSHPQNHQRDLGSDNSSDEAIISLLPPALREIVSLFQSVDDNMAKYQQLLHYGKELPPLDPRFKNNNYRVSGCVSQVWVRAFPDPVDSSAVRFEADSDAIITKGLAALLVIGLSGSTPSAIACVPPEFIRLLGLQHSLSPSRNNGFLNMLHLMKKKSQEVHNSICVDYWDDEDKNLSTNVNGWRPLDYAASKEKMDGFSPRAGGDSLLMDKDLNFIPGNIGGEEGLLCDEAGSNTVLVGHVDDEDDSSLVDGEVSDCSSSLTGGTGGRGERIKMLLEGALYPVELDIEDVSHLHAGHAGIEGRSGETHFNVHVVSKEFEGKSMVKRHRLVFDLLQEELQSGLHALSIVAKAPSEIN</sequence>
<feature type="region of interest" description="Disordered" evidence="5">
    <location>
        <begin position="13"/>
        <end position="41"/>
    </location>
</feature>
<dbReference type="PANTHER" id="PTHR46230:SF3">
    <property type="entry name" value="SUFE-LIKE PROTEIN 1, CHLOROPLASTIC_MITOCHONDRIAL"/>
    <property type="match status" value="1"/>
</dbReference>
<dbReference type="InterPro" id="IPR003808">
    <property type="entry name" value="Fe-S_metab-assoc_dom"/>
</dbReference>
<keyword evidence="3" id="KW-0934">Plastid</keyword>
<dbReference type="Proteomes" id="UP000636800">
    <property type="component" value="Chromosome 10"/>
</dbReference>
<dbReference type="OrthoDB" id="10253869at2759"/>
<dbReference type="PANTHER" id="PTHR46230">
    <property type="match status" value="1"/>
</dbReference>
<name>A0A835Q1E4_VANPL</name>
<keyword evidence="4" id="KW-0809">Transit peptide</keyword>